<dbReference type="EMBL" id="JAINUF010000018">
    <property type="protein sequence ID" value="KAJ8338059.1"/>
    <property type="molecule type" value="Genomic_DNA"/>
</dbReference>
<sequence length="94" mass="10576">MDALLRLSARRREPCLRGAGGDPSFIPPSPTAGVRAPPPSDDPGGHIYPGRLFRRTRRLSLNLLSFISISPLPRQTHRSYDLRRESRRSHYKGS</sequence>
<dbReference type="AlphaFoldDB" id="A0A9Q1EFY5"/>
<organism evidence="2 3">
    <name type="scientific">Synaphobranchus kaupii</name>
    <name type="common">Kaup's arrowtooth eel</name>
    <dbReference type="NCBI Taxonomy" id="118154"/>
    <lineage>
        <taxon>Eukaryota</taxon>
        <taxon>Metazoa</taxon>
        <taxon>Chordata</taxon>
        <taxon>Craniata</taxon>
        <taxon>Vertebrata</taxon>
        <taxon>Euteleostomi</taxon>
        <taxon>Actinopterygii</taxon>
        <taxon>Neopterygii</taxon>
        <taxon>Teleostei</taxon>
        <taxon>Anguilliformes</taxon>
        <taxon>Synaphobranchidae</taxon>
        <taxon>Synaphobranchus</taxon>
    </lineage>
</organism>
<protein>
    <submittedName>
        <fullName evidence="2">Uncharacterized protein</fullName>
    </submittedName>
</protein>
<proteinExistence type="predicted"/>
<accession>A0A9Q1EFY5</accession>
<evidence type="ECO:0000313" key="3">
    <source>
        <dbReference type="Proteomes" id="UP001152622"/>
    </source>
</evidence>
<evidence type="ECO:0000256" key="1">
    <source>
        <dbReference type="SAM" id="MobiDB-lite"/>
    </source>
</evidence>
<gene>
    <name evidence="2" type="ORF">SKAU_G00370250</name>
</gene>
<name>A0A9Q1EFY5_SYNKA</name>
<reference evidence="2" key="1">
    <citation type="journal article" date="2023" name="Science">
        <title>Genome structures resolve the early diversification of teleost fishes.</title>
        <authorList>
            <person name="Parey E."/>
            <person name="Louis A."/>
            <person name="Montfort J."/>
            <person name="Bouchez O."/>
            <person name="Roques C."/>
            <person name="Iampietro C."/>
            <person name="Lluch J."/>
            <person name="Castinel A."/>
            <person name="Donnadieu C."/>
            <person name="Desvignes T."/>
            <person name="Floi Bucao C."/>
            <person name="Jouanno E."/>
            <person name="Wen M."/>
            <person name="Mejri S."/>
            <person name="Dirks R."/>
            <person name="Jansen H."/>
            <person name="Henkel C."/>
            <person name="Chen W.J."/>
            <person name="Zahm M."/>
            <person name="Cabau C."/>
            <person name="Klopp C."/>
            <person name="Thompson A.W."/>
            <person name="Robinson-Rechavi M."/>
            <person name="Braasch I."/>
            <person name="Lecointre G."/>
            <person name="Bobe J."/>
            <person name="Postlethwait J.H."/>
            <person name="Berthelot C."/>
            <person name="Roest Crollius H."/>
            <person name="Guiguen Y."/>
        </authorList>
    </citation>
    <scope>NUCLEOTIDE SEQUENCE</scope>
    <source>
        <strain evidence="2">WJC10195</strain>
    </source>
</reference>
<evidence type="ECO:0000313" key="2">
    <source>
        <dbReference type="EMBL" id="KAJ8338059.1"/>
    </source>
</evidence>
<comment type="caution">
    <text evidence="2">The sequence shown here is derived from an EMBL/GenBank/DDBJ whole genome shotgun (WGS) entry which is preliminary data.</text>
</comment>
<keyword evidence="3" id="KW-1185">Reference proteome</keyword>
<dbReference type="Proteomes" id="UP001152622">
    <property type="component" value="Chromosome 18"/>
</dbReference>
<feature type="compositionally biased region" description="Pro residues" evidence="1">
    <location>
        <begin position="25"/>
        <end position="41"/>
    </location>
</feature>
<feature type="region of interest" description="Disordered" evidence="1">
    <location>
        <begin position="16"/>
        <end position="50"/>
    </location>
</feature>